<evidence type="ECO:0000313" key="2">
    <source>
        <dbReference type="Proteomes" id="UP000829398"/>
    </source>
</evidence>
<protein>
    <submittedName>
        <fullName evidence="1">DUF674 family protein</fullName>
    </submittedName>
</protein>
<dbReference type="EMBL" id="CM039173">
    <property type="protein sequence ID" value="KAH9767841.1"/>
    <property type="molecule type" value="Genomic_DNA"/>
</dbReference>
<reference evidence="2" key="1">
    <citation type="journal article" date="2023" name="Hortic. Res.">
        <title>A chromosome-level phased genome enabling allele-level studies in sweet orange: a case study on citrus Huanglongbing tolerance.</title>
        <authorList>
            <person name="Wu B."/>
            <person name="Yu Q."/>
            <person name="Deng Z."/>
            <person name="Duan Y."/>
            <person name="Luo F."/>
            <person name="Gmitter F. Jr."/>
        </authorList>
    </citation>
    <scope>NUCLEOTIDE SEQUENCE [LARGE SCALE GENOMIC DNA]</scope>
    <source>
        <strain evidence="2">cv. Valencia</strain>
    </source>
</reference>
<comment type="caution">
    <text evidence="1">The sequence shown here is derived from an EMBL/GenBank/DDBJ whole genome shotgun (WGS) entry which is preliminary data.</text>
</comment>
<name>A0ACB8L373_CITSI</name>
<evidence type="ECO:0000313" key="1">
    <source>
        <dbReference type="EMBL" id="KAH9767841.1"/>
    </source>
</evidence>
<gene>
    <name evidence="1" type="ORF">KPL71_011424</name>
</gene>
<organism evidence="1 2">
    <name type="scientific">Citrus sinensis</name>
    <name type="common">Sweet orange</name>
    <name type="synonym">Citrus aurantium var. sinensis</name>
    <dbReference type="NCBI Taxonomy" id="2711"/>
    <lineage>
        <taxon>Eukaryota</taxon>
        <taxon>Viridiplantae</taxon>
        <taxon>Streptophyta</taxon>
        <taxon>Embryophyta</taxon>
        <taxon>Tracheophyta</taxon>
        <taxon>Spermatophyta</taxon>
        <taxon>Magnoliopsida</taxon>
        <taxon>eudicotyledons</taxon>
        <taxon>Gunneridae</taxon>
        <taxon>Pentapetalae</taxon>
        <taxon>rosids</taxon>
        <taxon>malvids</taxon>
        <taxon>Sapindales</taxon>
        <taxon>Rutaceae</taxon>
        <taxon>Aurantioideae</taxon>
        <taxon>Citrus</taxon>
    </lineage>
</organism>
<accession>A0ACB8L373</accession>
<sequence length="202" mass="22584">MATATTTSNTETEKVKLKLMIDKPANKVVFAEAEKDFVDILFNLLYMPFGSVIRLLRNAGMNLSSCSPKLVETREEKALRLQRLSSYCDRSNKDLVSRRFDSDPVRYELRQVMVSESEDGIVKNSVTYTVTDDLSVTPGSMILGIGLLQGKLKDVIGALEQRVVDIGPDEVLERLKASLQTNEALSTVYLPHEERVLGMKII</sequence>
<proteinExistence type="predicted"/>
<keyword evidence="2" id="KW-1185">Reference proteome</keyword>
<dbReference type="Proteomes" id="UP000829398">
    <property type="component" value="Chromosome 4"/>
</dbReference>